<gene>
    <name evidence="8" type="primary">vapC</name>
    <name evidence="10" type="ORF">M2152_000463</name>
</gene>
<dbReference type="EC" id="3.1.-.-" evidence="8"/>
<evidence type="ECO:0000313" key="11">
    <source>
        <dbReference type="Proteomes" id="UP001160142"/>
    </source>
</evidence>
<dbReference type="InterPro" id="IPR002716">
    <property type="entry name" value="PIN_dom"/>
</dbReference>
<dbReference type="PANTHER" id="PTHR33653:SF1">
    <property type="entry name" value="RIBONUCLEASE VAPC2"/>
    <property type="match status" value="1"/>
</dbReference>
<evidence type="ECO:0000256" key="3">
    <source>
        <dbReference type="ARBA" id="ARBA00022722"/>
    </source>
</evidence>
<name>A0ABT6KKM1_9MICO</name>
<proteinExistence type="inferred from homology"/>
<evidence type="ECO:0000256" key="7">
    <source>
        <dbReference type="ARBA" id="ARBA00038093"/>
    </source>
</evidence>
<comment type="cofactor">
    <cofactor evidence="1 8">
        <name>Mg(2+)</name>
        <dbReference type="ChEBI" id="CHEBI:18420"/>
    </cofactor>
</comment>
<feature type="binding site" evidence="8">
    <location>
        <position position="10"/>
    </location>
    <ligand>
        <name>Mg(2+)</name>
        <dbReference type="ChEBI" id="CHEBI:18420"/>
    </ligand>
</feature>
<evidence type="ECO:0000313" key="10">
    <source>
        <dbReference type="EMBL" id="MDH6180281.1"/>
    </source>
</evidence>
<evidence type="ECO:0000256" key="2">
    <source>
        <dbReference type="ARBA" id="ARBA00022649"/>
    </source>
</evidence>
<keyword evidence="4 8" id="KW-0479">Metal-binding</keyword>
<evidence type="ECO:0000256" key="5">
    <source>
        <dbReference type="ARBA" id="ARBA00022801"/>
    </source>
</evidence>
<evidence type="ECO:0000256" key="4">
    <source>
        <dbReference type="ARBA" id="ARBA00022723"/>
    </source>
</evidence>
<dbReference type="InterPro" id="IPR022907">
    <property type="entry name" value="VapC_family"/>
</dbReference>
<evidence type="ECO:0000256" key="8">
    <source>
        <dbReference type="HAMAP-Rule" id="MF_00265"/>
    </source>
</evidence>
<dbReference type="EMBL" id="JARXVQ010000001">
    <property type="protein sequence ID" value="MDH6180281.1"/>
    <property type="molecule type" value="Genomic_DNA"/>
</dbReference>
<feature type="domain" description="PIN" evidence="9">
    <location>
        <begin position="7"/>
        <end position="121"/>
    </location>
</feature>
<evidence type="ECO:0000259" key="9">
    <source>
        <dbReference type="Pfam" id="PF01850"/>
    </source>
</evidence>
<dbReference type="PANTHER" id="PTHR33653">
    <property type="entry name" value="RIBONUCLEASE VAPC2"/>
    <property type="match status" value="1"/>
</dbReference>
<organism evidence="10 11">
    <name type="scientific">Antiquaquibacter oligotrophicus</name>
    <dbReference type="NCBI Taxonomy" id="2880260"/>
    <lineage>
        <taxon>Bacteria</taxon>
        <taxon>Bacillati</taxon>
        <taxon>Actinomycetota</taxon>
        <taxon>Actinomycetes</taxon>
        <taxon>Micrococcales</taxon>
        <taxon>Microbacteriaceae</taxon>
        <taxon>Antiquaquibacter</taxon>
    </lineage>
</organism>
<comment type="similarity">
    <text evidence="7 8">Belongs to the PINc/VapC protein family.</text>
</comment>
<feature type="binding site" evidence="8">
    <location>
        <position position="95"/>
    </location>
    <ligand>
        <name>Mg(2+)</name>
        <dbReference type="ChEBI" id="CHEBI:18420"/>
    </ligand>
</feature>
<keyword evidence="5 8" id="KW-0378">Hydrolase</keyword>
<keyword evidence="6 8" id="KW-0460">Magnesium</keyword>
<accession>A0ABT6KKM1</accession>
<dbReference type="InterPro" id="IPR050556">
    <property type="entry name" value="Type_II_TA_system_RNase"/>
</dbReference>
<dbReference type="InterPro" id="IPR029060">
    <property type="entry name" value="PIN-like_dom_sf"/>
</dbReference>
<keyword evidence="8" id="KW-0800">Toxin</keyword>
<dbReference type="RefSeq" id="WP_322132643.1">
    <property type="nucleotide sequence ID" value="NZ_CP085036.1"/>
</dbReference>
<dbReference type="SUPFAM" id="SSF88723">
    <property type="entry name" value="PIN domain-like"/>
    <property type="match status" value="1"/>
</dbReference>
<keyword evidence="11" id="KW-1185">Reference proteome</keyword>
<evidence type="ECO:0000256" key="1">
    <source>
        <dbReference type="ARBA" id="ARBA00001946"/>
    </source>
</evidence>
<protein>
    <recommendedName>
        <fullName evidence="8">Ribonuclease VapC</fullName>
        <shortName evidence="8">RNase VapC</shortName>
        <ecNumber evidence="8">3.1.-.-</ecNumber>
    </recommendedName>
    <alternativeName>
        <fullName evidence="8">Toxin VapC</fullName>
    </alternativeName>
</protein>
<comment type="caution">
    <text evidence="10">The sequence shown here is derived from an EMBL/GenBank/DDBJ whole genome shotgun (WGS) entry which is preliminary data.</text>
</comment>
<keyword evidence="2 8" id="KW-1277">Toxin-antitoxin system</keyword>
<keyword evidence="3 8" id="KW-0540">Nuclease</keyword>
<evidence type="ECO:0000256" key="6">
    <source>
        <dbReference type="ARBA" id="ARBA00022842"/>
    </source>
</evidence>
<comment type="function">
    <text evidence="8">Toxic component of a toxin-antitoxin (TA) system. An RNase.</text>
</comment>
<dbReference type="Pfam" id="PF01850">
    <property type="entry name" value="PIN"/>
    <property type="match status" value="1"/>
</dbReference>
<dbReference type="Proteomes" id="UP001160142">
    <property type="component" value="Unassembled WGS sequence"/>
</dbReference>
<dbReference type="HAMAP" id="MF_00265">
    <property type="entry name" value="VapC_Nob1"/>
    <property type="match status" value="1"/>
</dbReference>
<dbReference type="Gene3D" id="3.40.50.1010">
    <property type="entry name" value="5'-nuclease"/>
    <property type="match status" value="1"/>
</dbReference>
<reference evidence="10 11" key="1">
    <citation type="submission" date="2023-04" db="EMBL/GenBank/DDBJ databases">
        <title>Genome Encyclopedia of Bacteria and Archaea VI: Functional Genomics of Type Strains.</title>
        <authorList>
            <person name="Whitman W."/>
        </authorList>
    </citation>
    <scope>NUCLEOTIDE SEQUENCE [LARGE SCALE GENOMIC DNA]</scope>
    <source>
        <strain evidence="10 11">SG_E_30_P1</strain>
    </source>
</reference>
<sequence length="131" mass="14407">MATLLVILLDTSVLIEPPTRWPAPVLGSSSLCLAELEFGIHMARTAAERSQRVRRLAVYRDRFEWIPFERSDAASFGIVAERAARTRPGHARSTDILLAAQALTLGVPLLTRNVKDFALVADLVEILDGNV</sequence>